<dbReference type="InterPro" id="IPR005538">
    <property type="entry name" value="LrgA/CidA"/>
</dbReference>
<gene>
    <name evidence="7" type="ORF">SAMN05421686_102107</name>
</gene>
<name>A0A1N7JMB0_9GAMM</name>
<protein>
    <submittedName>
        <fullName evidence="7">Holin-like protein</fullName>
    </submittedName>
</protein>
<keyword evidence="8" id="KW-1185">Reference proteome</keyword>
<feature type="transmembrane region" description="Helical" evidence="6">
    <location>
        <begin position="83"/>
        <end position="104"/>
    </location>
</feature>
<feature type="transmembrane region" description="Helical" evidence="6">
    <location>
        <begin position="29"/>
        <end position="45"/>
    </location>
</feature>
<sequence>MTGLLILLFFLVTGNLLQSQLDSPVPGSIIGMLLLLVFLMIRGRAPESLSQISKTLSPLLPLFIIPVSVGIVTQKELLAENGIALLVIMAVSIVPGAIVCAAIMKFGRQRDAE</sequence>
<dbReference type="OrthoDB" id="385012at2"/>
<keyword evidence="3 6" id="KW-0812">Transmembrane</keyword>
<evidence type="ECO:0000256" key="2">
    <source>
        <dbReference type="ARBA" id="ARBA00022475"/>
    </source>
</evidence>
<dbReference type="Pfam" id="PF03788">
    <property type="entry name" value="LrgA"/>
    <property type="match status" value="1"/>
</dbReference>
<comment type="subcellular location">
    <subcellularLocation>
        <location evidence="1">Cell membrane</location>
        <topology evidence="1">Multi-pass membrane protein</topology>
    </subcellularLocation>
</comment>
<dbReference type="Proteomes" id="UP000185639">
    <property type="component" value="Unassembled WGS sequence"/>
</dbReference>
<evidence type="ECO:0000256" key="4">
    <source>
        <dbReference type="ARBA" id="ARBA00022989"/>
    </source>
</evidence>
<evidence type="ECO:0000313" key="7">
    <source>
        <dbReference type="EMBL" id="SIS50493.1"/>
    </source>
</evidence>
<keyword evidence="4 6" id="KW-1133">Transmembrane helix</keyword>
<evidence type="ECO:0000256" key="3">
    <source>
        <dbReference type="ARBA" id="ARBA00022692"/>
    </source>
</evidence>
<dbReference type="PANTHER" id="PTHR33931:SF2">
    <property type="entry name" value="HOLIN-LIKE PROTEIN CIDA"/>
    <property type="match status" value="1"/>
</dbReference>
<dbReference type="PANTHER" id="PTHR33931">
    <property type="entry name" value="HOLIN-LIKE PROTEIN CIDA-RELATED"/>
    <property type="match status" value="1"/>
</dbReference>
<organism evidence="7 8">
    <name type="scientific">Thalassolituus maritimus</name>
    <dbReference type="NCBI Taxonomy" id="484498"/>
    <lineage>
        <taxon>Bacteria</taxon>
        <taxon>Pseudomonadati</taxon>
        <taxon>Pseudomonadota</taxon>
        <taxon>Gammaproteobacteria</taxon>
        <taxon>Oceanospirillales</taxon>
        <taxon>Oceanospirillaceae</taxon>
        <taxon>Thalassolituus</taxon>
    </lineage>
</organism>
<dbReference type="RefSeq" id="WP_076514273.1">
    <property type="nucleotide sequence ID" value="NZ_FTOH01000002.1"/>
</dbReference>
<dbReference type="STRING" id="484498.SAMN05421686_102107"/>
<evidence type="ECO:0000256" key="6">
    <source>
        <dbReference type="SAM" id="Phobius"/>
    </source>
</evidence>
<evidence type="ECO:0000256" key="1">
    <source>
        <dbReference type="ARBA" id="ARBA00004651"/>
    </source>
</evidence>
<dbReference type="EMBL" id="FTOH01000002">
    <property type="protein sequence ID" value="SIS50493.1"/>
    <property type="molecule type" value="Genomic_DNA"/>
</dbReference>
<evidence type="ECO:0000256" key="5">
    <source>
        <dbReference type="ARBA" id="ARBA00023136"/>
    </source>
</evidence>
<reference evidence="8" key="1">
    <citation type="submission" date="2017-01" db="EMBL/GenBank/DDBJ databases">
        <authorList>
            <person name="Varghese N."/>
            <person name="Submissions S."/>
        </authorList>
    </citation>
    <scope>NUCLEOTIDE SEQUENCE [LARGE SCALE GENOMIC DNA]</scope>
    <source>
        <strain evidence="8">DSM 24913</strain>
    </source>
</reference>
<evidence type="ECO:0000313" key="8">
    <source>
        <dbReference type="Proteomes" id="UP000185639"/>
    </source>
</evidence>
<dbReference type="GO" id="GO:0005886">
    <property type="term" value="C:plasma membrane"/>
    <property type="evidence" value="ECO:0007669"/>
    <property type="project" value="UniProtKB-SubCell"/>
</dbReference>
<dbReference type="AlphaFoldDB" id="A0A1N7JMB0"/>
<feature type="transmembrane region" description="Helical" evidence="6">
    <location>
        <begin position="52"/>
        <end position="71"/>
    </location>
</feature>
<accession>A0A1N7JMB0</accession>
<keyword evidence="2" id="KW-1003">Cell membrane</keyword>
<proteinExistence type="predicted"/>
<keyword evidence="5 6" id="KW-0472">Membrane</keyword>